<reference evidence="1" key="2">
    <citation type="journal article" date="2014" name="ISME J.">
        <title>Microbial stratification in low pH oxic and suboxic macroscopic growths along an acid mine drainage.</title>
        <authorList>
            <person name="Mendez-Garcia C."/>
            <person name="Mesa V."/>
            <person name="Sprenger R.R."/>
            <person name="Richter M."/>
            <person name="Diez M.S."/>
            <person name="Solano J."/>
            <person name="Bargiela R."/>
            <person name="Golyshina O.V."/>
            <person name="Manteca A."/>
            <person name="Ramos J.L."/>
            <person name="Gallego J.R."/>
            <person name="Llorente I."/>
            <person name="Martins Dos Santos V.A."/>
            <person name="Jensen O.N."/>
            <person name="Pelaez A.I."/>
            <person name="Sanchez J."/>
            <person name="Ferrer M."/>
        </authorList>
    </citation>
    <scope>NUCLEOTIDE SEQUENCE</scope>
</reference>
<dbReference type="Pfam" id="PF04820">
    <property type="entry name" value="Trp_halogenase"/>
    <property type="match status" value="1"/>
</dbReference>
<accession>T0ZDW0</accession>
<dbReference type="PIRSF" id="PIRSF011396">
    <property type="entry name" value="Trp_halogenase"/>
    <property type="match status" value="1"/>
</dbReference>
<dbReference type="PANTHER" id="PTHR43747:SF4">
    <property type="entry name" value="FLAVIN-DEPENDENT TRYPTOPHAN HALOGENASE"/>
    <property type="match status" value="1"/>
</dbReference>
<dbReference type="Gene3D" id="3.50.50.60">
    <property type="entry name" value="FAD/NAD(P)-binding domain"/>
    <property type="match status" value="1"/>
</dbReference>
<organism evidence="1">
    <name type="scientific">mine drainage metagenome</name>
    <dbReference type="NCBI Taxonomy" id="410659"/>
    <lineage>
        <taxon>unclassified sequences</taxon>
        <taxon>metagenomes</taxon>
        <taxon>ecological metagenomes</taxon>
    </lineage>
</organism>
<comment type="caution">
    <text evidence="1">The sequence shown here is derived from an EMBL/GenBank/DDBJ whole genome shotgun (WGS) entry which is preliminary data.</text>
</comment>
<dbReference type="EMBL" id="AUZX01010763">
    <property type="protein sequence ID" value="EQD46321.1"/>
    <property type="molecule type" value="Genomic_DNA"/>
</dbReference>
<feature type="non-terminal residue" evidence="1">
    <location>
        <position position="461"/>
    </location>
</feature>
<dbReference type="InterPro" id="IPR033856">
    <property type="entry name" value="Trp_halogen"/>
</dbReference>
<dbReference type="InterPro" id="IPR006905">
    <property type="entry name" value="Flavin_halogenase"/>
</dbReference>
<dbReference type="InterPro" id="IPR050816">
    <property type="entry name" value="Flavin-dep_Halogenase_NPB"/>
</dbReference>
<protein>
    <submittedName>
        <fullName evidence="1">Tryptophan halogenase</fullName>
    </submittedName>
</protein>
<dbReference type="PANTHER" id="PTHR43747">
    <property type="entry name" value="FAD-BINDING PROTEIN"/>
    <property type="match status" value="1"/>
</dbReference>
<dbReference type="AlphaFoldDB" id="T0ZDW0"/>
<sequence length="461" mass="51618">MRPIGVGEGSTPLLRGFFDLLGIEEAEWMPACHATYKCGISFEGWSTRPGFERYFHPFPSMVDIMTMTQFVHNVEARVRGADLCAHPDRFFLAARLVAERRAPKSRESFPFDVLHAYHFDATLLGQFLHKKALERGIRYKSCHVTHATVGTDGSIASVHTREGETITADLYVDCTGFSGLLLEKALGVPFISYADNLFNDAAVAIPSQIGESIPSQTASTALKHGWVWKIPLTNRFGNGYVYSTQFCTPDAAETELRQHLGLLDSDAEARHLKMRVGRVARPWHANCLAVGLAQGFVEPLEATSLMVVQYMAQTFTELLERGELTDDARESFNARVNRNFEGIRDYIVTHYKTNSRTDTDYWRANAANTTLSDNLRKIYSTWRAGKSIVPGIRTQEIGQGYPVMSWFAILSGMGIFPDAHRLRPPNAQEARYSMSEIDDLLSRCVGNYLDHREALAQPPPS</sequence>
<dbReference type="InterPro" id="IPR036188">
    <property type="entry name" value="FAD/NAD-bd_sf"/>
</dbReference>
<dbReference type="SUPFAM" id="SSF51905">
    <property type="entry name" value="FAD/NAD(P)-binding domain"/>
    <property type="match status" value="1"/>
</dbReference>
<proteinExistence type="predicted"/>
<name>T0ZDW0_9ZZZZ</name>
<evidence type="ECO:0000313" key="1">
    <source>
        <dbReference type="EMBL" id="EQD46321.1"/>
    </source>
</evidence>
<gene>
    <name evidence="1" type="ORF">B1A_14659</name>
</gene>
<reference evidence="1" key="1">
    <citation type="submission" date="2013-08" db="EMBL/GenBank/DDBJ databases">
        <authorList>
            <person name="Mendez C."/>
            <person name="Richter M."/>
            <person name="Ferrer M."/>
            <person name="Sanchez J."/>
        </authorList>
    </citation>
    <scope>NUCLEOTIDE SEQUENCE</scope>
</reference>
<dbReference type="GO" id="GO:0004497">
    <property type="term" value="F:monooxygenase activity"/>
    <property type="evidence" value="ECO:0007669"/>
    <property type="project" value="InterPro"/>
</dbReference>